<dbReference type="EMBL" id="BAAAON010000003">
    <property type="protein sequence ID" value="GAA2176753.1"/>
    <property type="molecule type" value="Genomic_DNA"/>
</dbReference>
<name>A0ABP5MQ35_9MICC</name>
<dbReference type="Proteomes" id="UP001500974">
    <property type="component" value="Unassembled WGS sequence"/>
</dbReference>
<comment type="caution">
    <text evidence="1">The sequence shown here is derived from an EMBL/GenBank/DDBJ whole genome shotgun (WGS) entry which is preliminary data.</text>
</comment>
<evidence type="ECO:0000313" key="2">
    <source>
        <dbReference type="Proteomes" id="UP001500974"/>
    </source>
</evidence>
<gene>
    <name evidence="1" type="ORF">GCM10009784_24570</name>
</gene>
<organism evidence="1 2">
    <name type="scientific">Arthrobacter parietis</name>
    <dbReference type="NCBI Taxonomy" id="271434"/>
    <lineage>
        <taxon>Bacteria</taxon>
        <taxon>Bacillati</taxon>
        <taxon>Actinomycetota</taxon>
        <taxon>Actinomycetes</taxon>
        <taxon>Micrococcales</taxon>
        <taxon>Micrococcaceae</taxon>
        <taxon>Arthrobacter</taxon>
    </lineage>
</organism>
<keyword evidence="2" id="KW-1185">Reference proteome</keyword>
<reference evidence="2" key="1">
    <citation type="journal article" date="2019" name="Int. J. Syst. Evol. Microbiol.">
        <title>The Global Catalogue of Microorganisms (GCM) 10K type strain sequencing project: providing services to taxonomists for standard genome sequencing and annotation.</title>
        <authorList>
            <consortium name="The Broad Institute Genomics Platform"/>
            <consortium name="The Broad Institute Genome Sequencing Center for Infectious Disease"/>
            <person name="Wu L."/>
            <person name="Ma J."/>
        </authorList>
    </citation>
    <scope>NUCLEOTIDE SEQUENCE [LARGE SCALE GENOMIC DNA]</scope>
    <source>
        <strain evidence="2">JCM 14917</strain>
    </source>
</reference>
<protein>
    <recommendedName>
        <fullName evidence="3">Transcriptional regulator, AbiEi antitoxin, Type IV TA system</fullName>
    </recommendedName>
</protein>
<accession>A0ABP5MQ35</accession>
<evidence type="ECO:0008006" key="3">
    <source>
        <dbReference type="Google" id="ProtNLM"/>
    </source>
</evidence>
<sequence length="350" mass="38664">MLAAWPVRWLPVIHMCRLCRGAAHAPPGRVRGVNLPAIQSAADRSLDEDWPRRLARGARRGTLVRIRQGCYVDAVQWKALDANQQYRLTLQAVLRTSTNAPLFAEESAAFLWGLPLPETPTMVDTLVPQGSGRRTGNGVRRIVRPAVGPCVQIGGFTVTGKIQTAVELALRYDLPWAVAVMDRALNAVRLPAERRANPVGKPEIATYIESLPTARARRKATRVLDFANGLAMLPGESLSRVHMAARGFEAPELQYEVHDSDGHAATVDFYWKASGIVGEFDGLTKYLKPEYLQGRTASQVVIDEKIREDRIRSTGRHVVRWLWETAVSPAALERCLRAAGVPQNATPLVF</sequence>
<proteinExistence type="predicted"/>
<evidence type="ECO:0000313" key="1">
    <source>
        <dbReference type="EMBL" id="GAA2176753.1"/>
    </source>
</evidence>